<sequence length="295" mass="34243">MAYCERCQRWFGSERALQQHEENSSMHHLCDSCDRDFVSEHALIQHYVQSTRHHYCQRCDEHYSSQGNLDSHFESSHYWCPACNMFFKNDNGLHEHRRQKHWYCIECKRVYQSESNLRAHQRSSVHQQANIPCVDTRCNRKFVSVSALALHLESGTCPSRLTRAQINRLVARYDTNNVITDPARLIQGPNGYSTLQRTVTAWATERSWNGSAYECFLCHKMYTTLAVLNQHLASPAHDDKIYRCPRAYSGCGETFRALSALCQHVESEQCGIRRFNHSMRNVLADLSTGMARLTF</sequence>
<feature type="domain" description="C2H2-type" evidence="6">
    <location>
        <begin position="78"/>
        <end position="101"/>
    </location>
</feature>
<gene>
    <name evidence="7" type="ORF">POSPLADRAFT_1152612</name>
</gene>
<dbReference type="Proteomes" id="UP000194127">
    <property type="component" value="Unassembled WGS sequence"/>
</dbReference>
<proteinExistence type="predicted"/>
<dbReference type="GeneID" id="36331619"/>
<dbReference type="EMBL" id="KZ110604">
    <property type="protein sequence ID" value="OSX58594.1"/>
    <property type="molecule type" value="Genomic_DNA"/>
</dbReference>
<dbReference type="GO" id="GO:0000977">
    <property type="term" value="F:RNA polymerase II transcription regulatory region sequence-specific DNA binding"/>
    <property type="evidence" value="ECO:0007669"/>
    <property type="project" value="TreeGrafter"/>
</dbReference>
<dbReference type="Pfam" id="PF12874">
    <property type="entry name" value="zf-met"/>
    <property type="match status" value="3"/>
</dbReference>
<keyword evidence="3 5" id="KW-0863">Zinc-finger</keyword>
<dbReference type="PANTHER" id="PTHR24409:SF295">
    <property type="entry name" value="AZ2-RELATED"/>
    <property type="match status" value="1"/>
</dbReference>
<dbReference type="GO" id="GO:0000981">
    <property type="term" value="F:DNA-binding transcription factor activity, RNA polymerase II-specific"/>
    <property type="evidence" value="ECO:0007669"/>
    <property type="project" value="TreeGrafter"/>
</dbReference>
<dbReference type="Gene3D" id="3.30.160.60">
    <property type="entry name" value="Classic Zinc Finger"/>
    <property type="match status" value="3"/>
</dbReference>
<dbReference type="GO" id="GO:0005634">
    <property type="term" value="C:nucleus"/>
    <property type="evidence" value="ECO:0007669"/>
    <property type="project" value="TreeGrafter"/>
</dbReference>
<dbReference type="GO" id="GO:0008270">
    <property type="term" value="F:zinc ion binding"/>
    <property type="evidence" value="ECO:0007669"/>
    <property type="project" value="UniProtKB-KW"/>
</dbReference>
<reference evidence="7 8" key="1">
    <citation type="submission" date="2017-04" db="EMBL/GenBank/DDBJ databases">
        <title>Genome Sequence of the Model Brown-Rot Fungus Postia placenta SB12.</title>
        <authorList>
            <consortium name="DOE Joint Genome Institute"/>
            <person name="Gaskell J."/>
            <person name="Kersten P."/>
            <person name="Larrondo L.F."/>
            <person name="Canessa P."/>
            <person name="Martinez D."/>
            <person name="Hibbett D."/>
            <person name="Schmoll M."/>
            <person name="Kubicek C.P."/>
            <person name="Martinez A.T."/>
            <person name="Yadav J."/>
            <person name="Master E."/>
            <person name="Magnuson J.K."/>
            <person name="James T."/>
            <person name="Yaver D."/>
            <person name="Berka R."/>
            <person name="Labutti K."/>
            <person name="Lipzen A."/>
            <person name="Aerts A."/>
            <person name="Barry K."/>
            <person name="Henrissat B."/>
            <person name="Blanchette R."/>
            <person name="Grigoriev I."/>
            <person name="Cullen D."/>
        </authorList>
    </citation>
    <scope>NUCLEOTIDE SEQUENCE [LARGE SCALE GENOMIC DNA]</scope>
    <source>
        <strain evidence="7 8">MAD-698-R-SB12</strain>
    </source>
</reference>
<dbReference type="AlphaFoldDB" id="A0A1X6MQA0"/>
<dbReference type="Pfam" id="PF12171">
    <property type="entry name" value="zf-C2H2_jaz"/>
    <property type="match status" value="1"/>
</dbReference>
<accession>A0A1X6MQA0</accession>
<dbReference type="RefSeq" id="XP_024335388.1">
    <property type="nucleotide sequence ID" value="XM_024486670.1"/>
</dbReference>
<keyword evidence="4" id="KW-0862">Zinc</keyword>
<dbReference type="InterPro" id="IPR013087">
    <property type="entry name" value="Znf_C2H2_type"/>
</dbReference>
<evidence type="ECO:0000256" key="5">
    <source>
        <dbReference type="PROSITE-ProRule" id="PRU00042"/>
    </source>
</evidence>
<feature type="domain" description="C2H2-type" evidence="6">
    <location>
        <begin position="102"/>
        <end position="131"/>
    </location>
</feature>
<evidence type="ECO:0000256" key="2">
    <source>
        <dbReference type="ARBA" id="ARBA00022737"/>
    </source>
</evidence>
<dbReference type="PROSITE" id="PS50157">
    <property type="entry name" value="ZINC_FINGER_C2H2_2"/>
    <property type="match status" value="2"/>
</dbReference>
<organism evidence="7 8">
    <name type="scientific">Postia placenta MAD-698-R-SB12</name>
    <dbReference type="NCBI Taxonomy" id="670580"/>
    <lineage>
        <taxon>Eukaryota</taxon>
        <taxon>Fungi</taxon>
        <taxon>Dikarya</taxon>
        <taxon>Basidiomycota</taxon>
        <taxon>Agaricomycotina</taxon>
        <taxon>Agaricomycetes</taxon>
        <taxon>Polyporales</taxon>
        <taxon>Adustoporiaceae</taxon>
        <taxon>Rhodonia</taxon>
    </lineage>
</organism>
<evidence type="ECO:0000256" key="1">
    <source>
        <dbReference type="ARBA" id="ARBA00022723"/>
    </source>
</evidence>
<protein>
    <recommendedName>
        <fullName evidence="6">C2H2-type domain-containing protein</fullName>
    </recommendedName>
</protein>
<dbReference type="InterPro" id="IPR022755">
    <property type="entry name" value="Znf_C2H2_jaz"/>
</dbReference>
<dbReference type="STRING" id="670580.A0A1X6MQA0"/>
<dbReference type="SUPFAM" id="SSF57667">
    <property type="entry name" value="beta-beta-alpha zinc fingers"/>
    <property type="match status" value="1"/>
</dbReference>
<keyword evidence="8" id="KW-1185">Reference proteome</keyword>
<dbReference type="InterPro" id="IPR036236">
    <property type="entry name" value="Znf_C2H2_sf"/>
</dbReference>
<evidence type="ECO:0000256" key="4">
    <source>
        <dbReference type="ARBA" id="ARBA00022833"/>
    </source>
</evidence>
<keyword evidence="2" id="KW-0677">Repeat</keyword>
<dbReference type="PANTHER" id="PTHR24409">
    <property type="entry name" value="ZINC FINGER PROTEIN 142"/>
    <property type="match status" value="1"/>
</dbReference>
<dbReference type="PROSITE" id="PS00028">
    <property type="entry name" value="ZINC_FINGER_C2H2_1"/>
    <property type="match status" value="2"/>
</dbReference>
<evidence type="ECO:0000313" key="8">
    <source>
        <dbReference type="Proteomes" id="UP000194127"/>
    </source>
</evidence>
<keyword evidence="1" id="KW-0479">Metal-binding</keyword>
<name>A0A1X6MQA0_9APHY</name>
<evidence type="ECO:0000256" key="3">
    <source>
        <dbReference type="ARBA" id="ARBA00022771"/>
    </source>
</evidence>
<dbReference type="SMART" id="SM00355">
    <property type="entry name" value="ZnF_C2H2"/>
    <property type="match status" value="6"/>
</dbReference>
<dbReference type="OrthoDB" id="6077919at2759"/>
<evidence type="ECO:0000313" key="7">
    <source>
        <dbReference type="EMBL" id="OSX58594.1"/>
    </source>
</evidence>
<evidence type="ECO:0000259" key="6">
    <source>
        <dbReference type="PROSITE" id="PS50157"/>
    </source>
</evidence>